<dbReference type="InterPro" id="IPR006860">
    <property type="entry name" value="FecR"/>
</dbReference>
<dbReference type="RefSeq" id="WP_010260228.1">
    <property type="nucleotide sequence ID" value="NZ_CAEG01000005.1"/>
</dbReference>
<keyword evidence="1" id="KW-0812">Transmembrane</keyword>
<dbReference type="Proteomes" id="UP000183253">
    <property type="component" value="Unassembled WGS sequence"/>
</dbReference>
<evidence type="ECO:0000313" key="5">
    <source>
        <dbReference type="Proteomes" id="UP000183253"/>
    </source>
</evidence>
<keyword evidence="5" id="KW-1185">Reference proteome</keyword>
<dbReference type="Pfam" id="PF16344">
    <property type="entry name" value="FecR_C"/>
    <property type="match status" value="1"/>
</dbReference>
<dbReference type="PANTHER" id="PTHR30273:SF2">
    <property type="entry name" value="PROTEIN FECR"/>
    <property type="match status" value="1"/>
</dbReference>
<evidence type="ECO:0000256" key="1">
    <source>
        <dbReference type="SAM" id="Phobius"/>
    </source>
</evidence>
<dbReference type="InterPro" id="IPR032508">
    <property type="entry name" value="FecR_C"/>
</dbReference>
<sequence>MDNDQIDKLLHSYISGTITPQESRQLEAWGDESEENRQILDLIEGHSDLGSELSRMYRYDKEQVWRKVCEEDRRYMRRSRLVRLLRIGAAAAVLAGMLVSGALLYQAGERLDPNRNRLLTTVEPGARRAVLELSSGEQVFLADSVRTELSERNVRIEINGDEIAYTASEKSGKQAEEAYNTIRVPLGGEYSLTLGDGTRAWLNAGSSITYPLRFGSRRCVTVTGEVFFEVAPDSRHPFVVSVSGVELTVLGTSFNVMAYEDEPCIETTLVTGSLRVAAEGEETLLSPGLQAGFDKSGGGLTVRKADVEACTMWRRGLLVFYDEPLRSICRKLERWYGVRIDTSSPTLDGVLYTGMIKRHATLNTIADLMNLTNDVVFTEDGGVIRVVRKSE</sequence>
<reference evidence="4 5" key="1">
    <citation type="submission" date="2016-10" db="EMBL/GenBank/DDBJ databases">
        <authorList>
            <person name="de Groot N.N."/>
        </authorList>
    </citation>
    <scope>NUCLEOTIDE SEQUENCE [LARGE SCALE GENOMIC DNA]</scope>
    <source>
        <strain evidence="4 5">DSM 25383</strain>
    </source>
</reference>
<dbReference type="GO" id="GO:0016989">
    <property type="term" value="F:sigma factor antagonist activity"/>
    <property type="evidence" value="ECO:0007669"/>
    <property type="project" value="TreeGrafter"/>
</dbReference>
<accession>A0A1H4CXL0</accession>
<gene>
    <name evidence="4" type="ORF">SAMN05444145_10559</name>
</gene>
<evidence type="ECO:0000259" key="3">
    <source>
        <dbReference type="Pfam" id="PF16344"/>
    </source>
</evidence>
<organism evidence="4 5">
    <name type="scientific">Alistipes timonensis JC136</name>
    <dbReference type="NCBI Taxonomy" id="1033731"/>
    <lineage>
        <taxon>Bacteria</taxon>
        <taxon>Pseudomonadati</taxon>
        <taxon>Bacteroidota</taxon>
        <taxon>Bacteroidia</taxon>
        <taxon>Bacteroidales</taxon>
        <taxon>Rikenellaceae</taxon>
        <taxon>Alistipes</taxon>
    </lineage>
</organism>
<dbReference type="AlphaFoldDB" id="A0A1H4CXL0"/>
<dbReference type="PANTHER" id="PTHR30273">
    <property type="entry name" value="PERIPLASMIC SIGNAL SENSOR AND SIGMA FACTOR ACTIVATOR FECR-RELATED"/>
    <property type="match status" value="1"/>
</dbReference>
<dbReference type="Gene3D" id="3.55.50.30">
    <property type="match status" value="1"/>
</dbReference>
<keyword evidence="1" id="KW-0472">Membrane</keyword>
<dbReference type="OrthoDB" id="1096949at2"/>
<proteinExistence type="predicted"/>
<keyword evidence="1" id="KW-1133">Transmembrane helix</keyword>
<dbReference type="STRING" id="1033731.SAMN05444145_10559"/>
<feature type="transmembrane region" description="Helical" evidence="1">
    <location>
        <begin position="84"/>
        <end position="105"/>
    </location>
</feature>
<name>A0A1H4CXL0_9BACT</name>
<feature type="domain" description="Protein FecR C-terminal" evidence="3">
    <location>
        <begin position="318"/>
        <end position="384"/>
    </location>
</feature>
<protein>
    <submittedName>
        <fullName evidence="4">FecR family protein</fullName>
    </submittedName>
</protein>
<evidence type="ECO:0000259" key="2">
    <source>
        <dbReference type="Pfam" id="PF04773"/>
    </source>
</evidence>
<dbReference type="InterPro" id="IPR012373">
    <property type="entry name" value="Ferrdict_sens_TM"/>
</dbReference>
<feature type="domain" description="FecR protein" evidence="2">
    <location>
        <begin position="181"/>
        <end position="273"/>
    </location>
</feature>
<dbReference type="Pfam" id="PF04773">
    <property type="entry name" value="FecR"/>
    <property type="match status" value="1"/>
</dbReference>
<dbReference type="EMBL" id="FNRI01000005">
    <property type="protein sequence ID" value="SEA65124.1"/>
    <property type="molecule type" value="Genomic_DNA"/>
</dbReference>
<evidence type="ECO:0000313" key="4">
    <source>
        <dbReference type="EMBL" id="SEA65124.1"/>
    </source>
</evidence>
<dbReference type="Gene3D" id="2.60.120.1440">
    <property type="match status" value="1"/>
</dbReference>